<dbReference type="EMBL" id="FZQP02001493">
    <property type="protein sequence ID" value="VVC93024.1"/>
    <property type="molecule type" value="Genomic_DNA"/>
</dbReference>
<protein>
    <submittedName>
        <fullName evidence="1">Uncharacterized protein</fullName>
    </submittedName>
</protein>
<name>A0A5E4Q433_9NEOP</name>
<dbReference type="AlphaFoldDB" id="A0A5E4Q433"/>
<keyword evidence="2" id="KW-1185">Reference proteome</keyword>
<evidence type="ECO:0000313" key="1">
    <source>
        <dbReference type="EMBL" id="VVC93024.1"/>
    </source>
</evidence>
<organism evidence="1 2">
    <name type="scientific">Leptidea sinapis</name>
    <dbReference type="NCBI Taxonomy" id="189913"/>
    <lineage>
        <taxon>Eukaryota</taxon>
        <taxon>Metazoa</taxon>
        <taxon>Ecdysozoa</taxon>
        <taxon>Arthropoda</taxon>
        <taxon>Hexapoda</taxon>
        <taxon>Insecta</taxon>
        <taxon>Pterygota</taxon>
        <taxon>Neoptera</taxon>
        <taxon>Endopterygota</taxon>
        <taxon>Lepidoptera</taxon>
        <taxon>Glossata</taxon>
        <taxon>Ditrysia</taxon>
        <taxon>Papilionoidea</taxon>
        <taxon>Pieridae</taxon>
        <taxon>Dismorphiinae</taxon>
        <taxon>Leptidea</taxon>
    </lineage>
</organism>
<gene>
    <name evidence="1" type="ORF">LSINAPIS_LOCUS5308</name>
</gene>
<evidence type="ECO:0000313" key="2">
    <source>
        <dbReference type="Proteomes" id="UP000324832"/>
    </source>
</evidence>
<proteinExistence type="predicted"/>
<dbReference type="Proteomes" id="UP000324832">
    <property type="component" value="Unassembled WGS sequence"/>
</dbReference>
<accession>A0A5E4Q433</accession>
<sequence length="223" mass="25511">MEFTCATYEGVERGGRKQNNSIGEKLSKLITSISTATTMKISQQTKDPYVTFIFEMNSILFGRESVKVYDERLRSNFSAIEDDFQIHAPNGKLFRSELFLNRSGVHLPLPEYMHPGYCQLEITDDYMQTAVNALAIFLNGDLDDIARIPGDYILRSARTISMLILPREKLAMTWFIVKGKTHAIDVTYETLARFHPLFKYVGGKEIARLNLSWCGCQRLHKVE</sequence>
<reference evidence="1 2" key="1">
    <citation type="submission" date="2017-07" db="EMBL/GenBank/DDBJ databases">
        <authorList>
            <person name="Talla V."/>
            <person name="Backstrom N."/>
        </authorList>
    </citation>
    <scope>NUCLEOTIDE SEQUENCE [LARGE SCALE GENOMIC DNA]</scope>
</reference>